<comment type="caution">
    <text evidence="1">The sequence shown here is derived from an EMBL/GenBank/DDBJ whole genome shotgun (WGS) entry which is preliminary data.</text>
</comment>
<keyword evidence="2" id="KW-1185">Reference proteome</keyword>
<gene>
    <name evidence="1" type="ORF">NET02_07775</name>
</gene>
<evidence type="ECO:0000313" key="1">
    <source>
        <dbReference type="EMBL" id="MCM8749038.1"/>
    </source>
</evidence>
<accession>A0AA41WFA8</accession>
<reference evidence="1" key="1">
    <citation type="submission" date="2022-06" db="EMBL/GenBank/DDBJ databases">
        <title>CFH 74404 Thermomicrobiaceae sp.</title>
        <authorList>
            <person name="Ming H."/>
            <person name="Li W.-J."/>
            <person name="Zhao Z."/>
        </authorList>
    </citation>
    <scope>NUCLEOTIDE SEQUENCE</scope>
    <source>
        <strain evidence="1">CFH 74404</strain>
    </source>
</reference>
<proteinExistence type="predicted"/>
<dbReference type="EMBL" id="JAMSLR010000004">
    <property type="protein sequence ID" value="MCM8749038.1"/>
    <property type="molecule type" value="Genomic_DNA"/>
</dbReference>
<evidence type="ECO:0000313" key="2">
    <source>
        <dbReference type="Proteomes" id="UP001165306"/>
    </source>
</evidence>
<organism evidence="1 2">
    <name type="scientific">Thermalbibacter longus</name>
    <dbReference type="NCBI Taxonomy" id="2951981"/>
    <lineage>
        <taxon>Bacteria</taxon>
        <taxon>Pseudomonadati</taxon>
        <taxon>Thermomicrobiota</taxon>
        <taxon>Thermomicrobia</taxon>
        <taxon>Thermomicrobiales</taxon>
        <taxon>Thermomicrobiaceae</taxon>
        <taxon>Thermalbibacter</taxon>
    </lineage>
</organism>
<name>A0AA41WFA8_9BACT</name>
<sequence>MLSLRVLTGDGHPVERLLYCSERGGRFSYRPPRLQVLAQLHDPRAEGALRYRLSLPVGWLALPDQQLSTFGDRPVTWLVFPQGNPQGFHLRISVAVFDRGRSIARAERLLGIELYGESPFDPARDRLPWANRASEFGQVRPDERYFRATYDLALFPESFRRGLYSAVVRLGDAREGGGVCSGMARAALACSLGMLRAEGEDLRDQVIVLHGRQLTDRALLAGIPQFLWPSPRRAYRRFVGDLLRRGWSDLCFDVNVPKPWRRDVIRALLGQGHTVVPYAFRQRAPDQAEVLVWDPSRPEDAGETVITFDLQHDRYRYPPLVDYEDAVTIVAVRQHAYLRGRTALLSSLASLVLFSPRARQALIGGVVSLALGLGVLKLARR</sequence>
<dbReference type="RefSeq" id="WP_284056817.1">
    <property type="nucleotide sequence ID" value="NZ_JAMSLR010000004.1"/>
</dbReference>
<dbReference type="AlphaFoldDB" id="A0AA41WFA8"/>
<dbReference type="Proteomes" id="UP001165306">
    <property type="component" value="Unassembled WGS sequence"/>
</dbReference>
<protein>
    <submittedName>
        <fullName evidence="1">Uncharacterized protein</fullName>
    </submittedName>
</protein>